<feature type="compositionally biased region" description="Basic and acidic residues" evidence="1">
    <location>
        <begin position="99"/>
        <end position="113"/>
    </location>
</feature>
<feature type="compositionally biased region" description="Polar residues" evidence="1">
    <location>
        <begin position="699"/>
        <end position="708"/>
    </location>
</feature>
<feature type="compositionally biased region" description="Low complexity" evidence="1">
    <location>
        <begin position="620"/>
        <end position="635"/>
    </location>
</feature>
<feature type="compositionally biased region" description="Polar residues" evidence="1">
    <location>
        <begin position="733"/>
        <end position="746"/>
    </location>
</feature>
<accession>A0A9P6VY48</accession>
<comment type="caution">
    <text evidence="2">The sequence shown here is derived from an EMBL/GenBank/DDBJ whole genome shotgun (WGS) entry which is preliminary data.</text>
</comment>
<feature type="region of interest" description="Disordered" evidence="1">
    <location>
        <begin position="660"/>
        <end position="679"/>
    </location>
</feature>
<feature type="compositionally biased region" description="Low complexity" evidence="1">
    <location>
        <begin position="887"/>
        <end position="897"/>
    </location>
</feature>
<proteinExistence type="predicted"/>
<evidence type="ECO:0000313" key="3">
    <source>
        <dbReference type="Proteomes" id="UP000777482"/>
    </source>
</evidence>
<feature type="region of interest" description="Disordered" evidence="1">
    <location>
        <begin position="250"/>
        <end position="281"/>
    </location>
</feature>
<dbReference type="Proteomes" id="UP000777482">
    <property type="component" value="Unassembled WGS sequence"/>
</dbReference>
<sequence>MSDPFAPHPDQSTDRMGARHPQARGQSFLTRKGKERALEIVDASLADTNRQPFSLDNNSHASQTHPHDVPQHRSPSRQAQSFMSPRLYPTQPRFTASRPHRDPRPQSRPEVKTSRTQGAEEPLHHRSLSLPNLRALHRRTRSEVINKDGQGPTTREARLTSASNSASQANSSRRTSSRSSLHTTPSRSTTRIFGGVYGAITLARPRVVLVESTLAEESSDSSELIISLPTATPQPPLRFLDAQVKRFHNRSVSDDETERSSVRRVLRETEESQDERAAWSDSAVRGVADRLNARLAERDRKRDRQRAAALRRREEAKRRAATALASGSDDEADAMPHLLFRFRDVKSPFAPPVTPHPGRTVPEPSPPVPTSFQPFTWHARSQSQPHRSSSQGHALSRKDVTGSLKRLARRGSSAVRSSASRSSLASTDQTRHVLGQPIRHLCRSASTDSFVHLDTTPDSSTSTLDIRAGGSTEHAGEAVTAPLTVGHSGRKPSVTNQNAFISLPPHLHHLLRAPEPCRDTPLRRASWASSQSGLYSLAGRVVSSPISDTSSVEAAKLALALADQLSSQHSPSRLQMPEGSSRDFAETADPNEYSDRRVGARHPYAMASPPRPRQGSSNRSKYSASSEAQSGSLSSDLPVLHDLSNFFFRTPSRARVFGGGDRRASLSGGPFSTSSGFQLESSIEPPMVSTVEAAHKVEQGSSITTPTLSPARGSTRSAATSSPSLWEARPAPTWQQQQPRSPTSSGRFHPGSEQPVGPRIAATEWGDCAPRSSALGSFLRLSLHGDGTSRQDDRDCTSPASFIEFSDDDDPCGPNLSPIADRATEMSPPAPPQTGGERTAQRPHHLSINSTVFLNPLQPPASPYFTSEASRDSTLNAKLDDFPAPPSMAASPSSGAGECFDEFGQSRSPRSRQEGVNTDGVGAVIGGETEPARGGIGEERPPSSESAWFGDSSDSDLF</sequence>
<feature type="region of interest" description="Disordered" evidence="1">
    <location>
        <begin position="565"/>
        <end position="635"/>
    </location>
</feature>
<evidence type="ECO:0000256" key="1">
    <source>
        <dbReference type="SAM" id="MobiDB-lite"/>
    </source>
</evidence>
<feature type="compositionally biased region" description="Low complexity" evidence="1">
    <location>
        <begin position="370"/>
        <end position="391"/>
    </location>
</feature>
<dbReference type="OrthoDB" id="10663423at2759"/>
<feature type="region of interest" description="Disordered" evidence="1">
    <location>
        <begin position="785"/>
        <end position="842"/>
    </location>
</feature>
<feature type="region of interest" description="Disordered" evidence="1">
    <location>
        <begin position="876"/>
        <end position="958"/>
    </location>
</feature>
<dbReference type="AlphaFoldDB" id="A0A9P6VY48"/>
<reference evidence="2 3" key="1">
    <citation type="submission" date="2020-11" db="EMBL/GenBank/DDBJ databases">
        <title>Kefir isolates.</title>
        <authorList>
            <person name="Marcisauskas S."/>
            <person name="Kim Y."/>
            <person name="Blasche S."/>
        </authorList>
    </citation>
    <scope>NUCLEOTIDE SEQUENCE [LARGE SCALE GENOMIC DNA]</scope>
    <source>
        <strain evidence="2 3">KR</strain>
    </source>
</reference>
<feature type="region of interest" description="Disordered" evidence="1">
    <location>
        <begin position="1"/>
        <end position="190"/>
    </location>
</feature>
<evidence type="ECO:0000313" key="2">
    <source>
        <dbReference type="EMBL" id="KAG0656989.1"/>
    </source>
</evidence>
<feature type="compositionally biased region" description="Basic and acidic residues" evidence="1">
    <location>
        <begin position="298"/>
        <end position="318"/>
    </location>
</feature>
<gene>
    <name evidence="2" type="ORF">C6P46_006735</name>
</gene>
<feature type="compositionally biased region" description="Basic and acidic residues" evidence="1">
    <location>
        <begin position="258"/>
        <end position="278"/>
    </location>
</feature>
<feature type="compositionally biased region" description="Basic and acidic residues" evidence="1">
    <location>
        <begin position="787"/>
        <end position="796"/>
    </location>
</feature>
<feature type="compositionally biased region" description="Polar residues" evidence="1">
    <location>
        <begin position="46"/>
        <end position="64"/>
    </location>
</feature>
<feature type="compositionally biased region" description="Low complexity" evidence="1">
    <location>
        <begin position="709"/>
        <end position="724"/>
    </location>
</feature>
<feature type="region of interest" description="Disordered" evidence="1">
    <location>
        <begin position="349"/>
        <end position="432"/>
    </location>
</feature>
<keyword evidence="3" id="KW-1185">Reference proteome</keyword>
<feature type="region of interest" description="Disordered" evidence="1">
    <location>
        <begin position="298"/>
        <end position="330"/>
    </location>
</feature>
<feature type="region of interest" description="Disordered" evidence="1">
    <location>
        <begin position="697"/>
        <end position="759"/>
    </location>
</feature>
<protein>
    <submittedName>
        <fullName evidence="2">Uncharacterized protein</fullName>
    </submittedName>
</protein>
<feature type="compositionally biased region" description="Low complexity" evidence="1">
    <location>
        <begin position="410"/>
        <end position="426"/>
    </location>
</feature>
<dbReference type="EMBL" id="PUHQ01000088">
    <property type="protein sequence ID" value="KAG0656989.1"/>
    <property type="molecule type" value="Genomic_DNA"/>
</dbReference>
<name>A0A9P6VY48_RHOMI</name>
<organism evidence="2 3">
    <name type="scientific">Rhodotorula mucilaginosa</name>
    <name type="common">Yeast</name>
    <name type="synonym">Rhodotorula rubra</name>
    <dbReference type="NCBI Taxonomy" id="5537"/>
    <lineage>
        <taxon>Eukaryota</taxon>
        <taxon>Fungi</taxon>
        <taxon>Dikarya</taxon>
        <taxon>Basidiomycota</taxon>
        <taxon>Pucciniomycotina</taxon>
        <taxon>Microbotryomycetes</taxon>
        <taxon>Sporidiobolales</taxon>
        <taxon>Sporidiobolaceae</taxon>
        <taxon>Rhodotorula</taxon>
    </lineage>
</organism>
<feature type="compositionally biased region" description="Polar residues" evidence="1">
    <location>
        <begin position="670"/>
        <end position="679"/>
    </location>
</feature>
<feature type="compositionally biased region" description="Low complexity" evidence="1">
    <location>
        <begin position="160"/>
        <end position="190"/>
    </location>
</feature>